<keyword evidence="11 14" id="KW-0413">Isomerase</keyword>
<comment type="similarity">
    <text evidence="8">Belongs to the PpiD chaperone family.</text>
</comment>
<dbReference type="OrthoDB" id="9812372at2"/>
<dbReference type="GO" id="GO:0005886">
    <property type="term" value="C:plasma membrane"/>
    <property type="evidence" value="ECO:0007669"/>
    <property type="project" value="UniProtKB-SubCell"/>
</dbReference>
<reference evidence="14 15" key="1">
    <citation type="submission" date="2011-08" db="EMBL/GenBank/DDBJ databases">
        <title>The genome of the obligate endobacterium of an arbuscular mycorrhizal fungus reveals an interphylum network of nutritional interactions.</title>
        <authorList>
            <person name="Ghignone S."/>
            <person name="Salvioli A."/>
            <person name="Anca I."/>
            <person name="Lumini E."/>
            <person name="Ortu G."/>
            <person name="Petiti L."/>
            <person name="Cruveiller S."/>
            <person name="Bianciotto V."/>
            <person name="Piffanelli P."/>
            <person name="Lanfranco L."/>
            <person name="Bonfante P."/>
        </authorList>
    </citation>
    <scope>NUCLEOTIDE SEQUENCE [LARGE SCALE GENOMIC DNA]</scope>
    <source>
        <strain evidence="14 15">BEG34</strain>
    </source>
</reference>
<sequence>MLDFIRNHKGLMMVCLVLFIVPGLGLVGIQGFHSFFSQDANVARVNGQPISRQEYEATLRDVLNQIQQISGKAPDRAEMSEIRTHVLDQLIQQRLISAEARRERLIVSDQAVRRTILSIPAIASLIQSDGSIDAQQYRKLLAAQGLTPEQLDARVRHSLASMQIVQSVANSAFVTEGASRRLNALLERQWKIQVRTFRPADYEARAQQIPLDDAQLKKYYDAHLSEFEVPEMATIDYVVLSPEALAASFSPSETALEKAYQDKIVNNRSGDQIRARHILIALPSKPASEARNKALAEARAMLAQVRAQPERFAEMARAHSQDPGSAKQGGDLGYFSAGMMVKPFEEAAFKLKKDEISDLVESEFGYHIIQVTDIKPATPPALSAVKPRLIAELKKQYGVQHFSEAAERFSDLVYKQEGRLNSAAEPFGLKIQTAKVRREPEASLSATDPLNHPKFLEAVFSSQEVLNGTSNTAAVDIGGSVLIAAHVSHHQPAFRQPFESVKPHIRQKIFSLRAMQAARVEGKSQLNILRNTRAIQGFSAPFEVSRINPQGVPETALNALFKTGAQPFPQYVGVELGDDSDGGYAIYRINAVRTPSPDTQKIKTMQQQLAQLKLEWDAYLASLRARSSVKIYALPELHP</sequence>
<comment type="subcellular location">
    <subcellularLocation>
        <location evidence="1">Cell inner membrane</location>
        <topology evidence="1">Single-pass type II membrane protein</topology>
        <orientation evidence="1">Periplasmic side</orientation>
    </subcellularLocation>
</comment>
<evidence type="ECO:0000256" key="2">
    <source>
        <dbReference type="ARBA" id="ARBA00022475"/>
    </source>
</evidence>
<dbReference type="Gene3D" id="3.10.50.40">
    <property type="match status" value="1"/>
</dbReference>
<evidence type="ECO:0000256" key="10">
    <source>
        <dbReference type="ARBA" id="ARBA00042775"/>
    </source>
</evidence>
<evidence type="ECO:0000256" key="4">
    <source>
        <dbReference type="ARBA" id="ARBA00022692"/>
    </source>
</evidence>
<evidence type="ECO:0000256" key="8">
    <source>
        <dbReference type="ARBA" id="ARBA00038408"/>
    </source>
</evidence>
<dbReference type="GO" id="GO:0003755">
    <property type="term" value="F:peptidyl-prolyl cis-trans isomerase activity"/>
    <property type="evidence" value="ECO:0007669"/>
    <property type="project" value="UniProtKB-KW"/>
</dbReference>
<dbReference type="RefSeq" id="WP_006682409.1">
    <property type="nucleotide sequence ID" value="NZ_CAFB01000038.1"/>
</dbReference>
<organism evidence="14 15">
    <name type="scientific">Candidatus Glomeribacter gigasporarum BEG34</name>
    <dbReference type="NCBI Taxonomy" id="1070319"/>
    <lineage>
        <taxon>Bacteria</taxon>
        <taxon>Pseudomonadati</taxon>
        <taxon>Pseudomonadota</taxon>
        <taxon>Betaproteobacteria</taxon>
        <taxon>Burkholderiales</taxon>
        <taxon>Burkholderiaceae</taxon>
        <taxon>Candidatus Glomeribacter</taxon>
    </lineage>
</organism>
<evidence type="ECO:0000256" key="5">
    <source>
        <dbReference type="ARBA" id="ARBA00022989"/>
    </source>
</evidence>
<evidence type="ECO:0000256" key="6">
    <source>
        <dbReference type="ARBA" id="ARBA00023136"/>
    </source>
</evidence>
<keyword evidence="2" id="KW-1003">Cell membrane</keyword>
<evidence type="ECO:0000256" key="7">
    <source>
        <dbReference type="ARBA" id="ARBA00023186"/>
    </source>
</evidence>
<dbReference type="InterPro" id="IPR027304">
    <property type="entry name" value="Trigger_fact/SurA_dom_sf"/>
</dbReference>
<dbReference type="eggNOG" id="COG0760">
    <property type="taxonomic scope" value="Bacteria"/>
</dbReference>
<dbReference type="InterPro" id="IPR046357">
    <property type="entry name" value="PPIase_dom_sf"/>
</dbReference>
<dbReference type="InterPro" id="IPR052029">
    <property type="entry name" value="PpiD_chaperone"/>
</dbReference>
<keyword evidence="7" id="KW-0143">Chaperone</keyword>
<comment type="caution">
    <text evidence="14">The sequence shown here is derived from an EMBL/GenBank/DDBJ whole genome shotgun (WGS) entry which is preliminary data.</text>
</comment>
<feature type="domain" description="PpiC" evidence="13">
    <location>
        <begin position="270"/>
        <end position="373"/>
    </location>
</feature>
<keyword evidence="4 12" id="KW-0812">Transmembrane</keyword>
<evidence type="ECO:0000256" key="11">
    <source>
        <dbReference type="PROSITE-ProRule" id="PRU00278"/>
    </source>
</evidence>
<accession>G2J8S7</accession>
<keyword evidence="6 12" id="KW-0472">Membrane</keyword>
<evidence type="ECO:0000256" key="9">
    <source>
        <dbReference type="ARBA" id="ARBA00040743"/>
    </source>
</evidence>
<evidence type="ECO:0000256" key="1">
    <source>
        <dbReference type="ARBA" id="ARBA00004382"/>
    </source>
</evidence>
<keyword evidence="3" id="KW-0997">Cell inner membrane</keyword>
<evidence type="ECO:0000259" key="13">
    <source>
        <dbReference type="PROSITE" id="PS50198"/>
    </source>
</evidence>
<dbReference type="STRING" id="1070319.CAGGBEG34_210037"/>
<evidence type="ECO:0000256" key="3">
    <source>
        <dbReference type="ARBA" id="ARBA00022519"/>
    </source>
</evidence>
<dbReference type="PROSITE" id="PS50198">
    <property type="entry name" value="PPIC_PPIASE_2"/>
    <property type="match status" value="1"/>
</dbReference>
<keyword evidence="11" id="KW-0697">Rotamase</keyword>
<evidence type="ECO:0000256" key="12">
    <source>
        <dbReference type="SAM" id="Phobius"/>
    </source>
</evidence>
<proteinExistence type="inferred from homology"/>
<keyword evidence="15" id="KW-1185">Reference proteome</keyword>
<feature type="transmembrane region" description="Helical" evidence="12">
    <location>
        <begin position="12"/>
        <end position="32"/>
    </location>
</feature>
<dbReference type="InterPro" id="IPR000297">
    <property type="entry name" value="PPIase_PpiC"/>
</dbReference>
<evidence type="ECO:0000313" key="15">
    <source>
        <dbReference type="Proteomes" id="UP000054051"/>
    </source>
</evidence>
<dbReference type="Proteomes" id="UP000054051">
    <property type="component" value="Unassembled WGS sequence"/>
</dbReference>
<dbReference type="AlphaFoldDB" id="G2J8S7"/>
<dbReference type="Gene3D" id="1.10.4030.10">
    <property type="entry name" value="Porin chaperone SurA, peptide-binding domain"/>
    <property type="match status" value="1"/>
</dbReference>
<keyword evidence="5 12" id="KW-1133">Transmembrane helix</keyword>
<gene>
    <name evidence="14" type="ORF">CAGGBEG34_210037</name>
</gene>
<protein>
    <recommendedName>
        <fullName evidence="9">Periplasmic chaperone PpiD</fullName>
    </recommendedName>
    <alternativeName>
        <fullName evidence="10">Periplasmic folding chaperone</fullName>
    </alternativeName>
</protein>
<name>G2J8S7_9BURK</name>
<dbReference type="Pfam" id="PF13624">
    <property type="entry name" value="SurA_N_3"/>
    <property type="match status" value="1"/>
</dbReference>
<dbReference type="Pfam" id="PF13616">
    <property type="entry name" value="Rotamase_3"/>
    <property type="match status" value="1"/>
</dbReference>
<dbReference type="SUPFAM" id="SSF109998">
    <property type="entry name" value="Triger factor/SurA peptide-binding domain-like"/>
    <property type="match status" value="1"/>
</dbReference>
<dbReference type="SUPFAM" id="SSF54534">
    <property type="entry name" value="FKBP-like"/>
    <property type="match status" value="1"/>
</dbReference>
<dbReference type="PANTHER" id="PTHR47529">
    <property type="entry name" value="PEPTIDYL-PROLYL CIS-TRANS ISOMERASE D"/>
    <property type="match status" value="1"/>
</dbReference>
<evidence type="ECO:0000313" key="14">
    <source>
        <dbReference type="EMBL" id="CCD29174.1"/>
    </source>
</evidence>
<dbReference type="PANTHER" id="PTHR47529:SF1">
    <property type="entry name" value="PERIPLASMIC CHAPERONE PPID"/>
    <property type="match status" value="1"/>
</dbReference>
<dbReference type="EMBL" id="CAFB01000038">
    <property type="protein sequence ID" value="CCD29174.1"/>
    <property type="molecule type" value="Genomic_DNA"/>
</dbReference>